<comment type="similarity">
    <text evidence="1 5">Belongs to the arylamine N-acetyltransferase family.</text>
</comment>
<evidence type="ECO:0000313" key="7">
    <source>
        <dbReference type="Proteomes" id="UP000694546"/>
    </source>
</evidence>
<evidence type="ECO:0000256" key="3">
    <source>
        <dbReference type="ARBA" id="ARBA00022679"/>
    </source>
</evidence>
<dbReference type="OrthoDB" id="10260017at2759"/>
<evidence type="ECO:0000256" key="1">
    <source>
        <dbReference type="ARBA" id="ARBA00006547"/>
    </source>
</evidence>
<keyword evidence="3 5" id="KW-0808">Transferase</keyword>
<dbReference type="RefSeq" id="XP_030232390.1">
    <property type="nucleotide sequence ID" value="XM_030376530.1"/>
</dbReference>
<proteinExistence type="inferred from homology"/>
<keyword evidence="4 5" id="KW-0012">Acyltransferase</keyword>
<reference evidence="6" key="2">
    <citation type="submission" date="2025-09" db="UniProtKB">
        <authorList>
            <consortium name="Ensembl"/>
        </authorList>
    </citation>
    <scope>IDENTIFICATION</scope>
</reference>
<dbReference type="RefSeq" id="XP_030232393.1">
    <property type="nucleotide sequence ID" value="XM_030376533.1"/>
</dbReference>
<dbReference type="InterPro" id="IPR053710">
    <property type="entry name" value="Arylamine_NAT_domain_sf"/>
</dbReference>
<dbReference type="Proteomes" id="UP000694546">
    <property type="component" value="Chromosome 14"/>
</dbReference>
<dbReference type="Ensembl" id="ENSGMOT00000022222.2">
    <property type="protein sequence ID" value="ENSGMOP00000021704.2"/>
    <property type="gene ID" value="ENSGMOG00000027183.1"/>
</dbReference>
<dbReference type="Pfam" id="PF00797">
    <property type="entry name" value="Acetyltransf_2"/>
    <property type="match status" value="1"/>
</dbReference>
<dbReference type="PANTHER" id="PTHR11786">
    <property type="entry name" value="N-HYDROXYARYLAMINE O-ACETYLTRANSFERASE"/>
    <property type="match status" value="1"/>
</dbReference>
<dbReference type="OMA" id="CYEHNTL"/>
<dbReference type="SUPFAM" id="SSF54001">
    <property type="entry name" value="Cysteine proteinases"/>
    <property type="match status" value="1"/>
</dbReference>
<dbReference type="PANTHER" id="PTHR11786:SF8">
    <property type="entry name" value="ARYLAMINE N-ACETYLTRANSFERASE 1"/>
    <property type="match status" value="1"/>
</dbReference>
<gene>
    <name evidence="6" type="primary">LOC115558426</name>
</gene>
<evidence type="ECO:0000256" key="4">
    <source>
        <dbReference type="ARBA" id="ARBA00023315"/>
    </source>
</evidence>
<protein>
    <recommendedName>
        <fullName evidence="2">arylamine N-acetyltransferase</fullName>
        <ecNumber evidence="2">2.3.1.5</ecNumber>
    </recommendedName>
</protein>
<dbReference type="GO" id="GO:0004060">
    <property type="term" value="F:arylamine N-acetyltransferase activity"/>
    <property type="evidence" value="ECO:0007669"/>
    <property type="project" value="UniProtKB-EC"/>
</dbReference>
<dbReference type="GeneID" id="115558426"/>
<dbReference type="RefSeq" id="XP_030232396.1">
    <property type="nucleotide sequence ID" value="XM_030376536.1"/>
</dbReference>
<dbReference type="EC" id="2.3.1.5" evidence="2"/>
<evidence type="ECO:0000256" key="5">
    <source>
        <dbReference type="RuleBase" id="RU003452"/>
    </source>
</evidence>
<dbReference type="RefSeq" id="XP_030232391.1">
    <property type="nucleotide sequence ID" value="XM_030376531.1"/>
</dbReference>
<evidence type="ECO:0000256" key="2">
    <source>
        <dbReference type="ARBA" id="ARBA00012701"/>
    </source>
</evidence>
<dbReference type="AlphaFoldDB" id="A0A8C4ZU62"/>
<reference evidence="6" key="1">
    <citation type="submission" date="2025-08" db="UniProtKB">
        <authorList>
            <consortium name="Ensembl"/>
        </authorList>
    </citation>
    <scope>IDENTIFICATION</scope>
</reference>
<evidence type="ECO:0000313" key="6">
    <source>
        <dbReference type="Ensembl" id="ENSGMOP00000021704.2"/>
    </source>
</evidence>
<keyword evidence="7" id="KW-1185">Reference proteome</keyword>
<dbReference type="Gene3D" id="3.30.2140.20">
    <property type="match status" value="1"/>
</dbReference>
<accession>A0A8C4ZU62</accession>
<dbReference type="RefSeq" id="XP_030232394.1">
    <property type="nucleotide sequence ID" value="XM_030376534.1"/>
</dbReference>
<name>A0A8C4ZU62_GADMO</name>
<sequence>MVSKDKMNLDEFFKRIGFSGPFEKPDQVTLNAIHKRIVMTVPFENLSIHCGEKIGMDHEAIFNKIVREQRGGWCMEGNYLLAWVLRELGYDSVMLGARVIFGHANDPSAPESHLINMVTIDGRRYIADVSFGLSFQIWEPIELVSGKDHTEAAGVFRLIDQDGLWFFEKTSRKQKILNPDLAKSGEKEKKPTEQIYCFTLVPREKDHFTDINHKLQTDPNQLFTTKSITSLQTPAGFRILLGWTYTEVTFRPDEGVDLVHTRDLSDEEVETILREKFNIKLKNKLSPKNNKIGHGL</sequence>
<dbReference type="GeneTree" id="ENSGT00390000012054"/>
<dbReference type="PRINTS" id="PR01543">
    <property type="entry name" value="ANATRNSFRASE"/>
</dbReference>
<organism evidence="6 7">
    <name type="scientific">Gadus morhua</name>
    <name type="common">Atlantic cod</name>
    <dbReference type="NCBI Taxonomy" id="8049"/>
    <lineage>
        <taxon>Eukaryota</taxon>
        <taxon>Metazoa</taxon>
        <taxon>Chordata</taxon>
        <taxon>Craniata</taxon>
        <taxon>Vertebrata</taxon>
        <taxon>Euteleostomi</taxon>
        <taxon>Actinopterygii</taxon>
        <taxon>Neopterygii</taxon>
        <taxon>Teleostei</taxon>
        <taxon>Neoteleostei</taxon>
        <taxon>Acanthomorphata</taxon>
        <taxon>Zeiogadaria</taxon>
        <taxon>Gadariae</taxon>
        <taxon>Gadiformes</taxon>
        <taxon>Gadoidei</taxon>
        <taxon>Gadidae</taxon>
        <taxon>Gadus</taxon>
    </lineage>
</organism>
<dbReference type="RefSeq" id="XP_030232395.1">
    <property type="nucleotide sequence ID" value="XM_030376535.1"/>
</dbReference>
<dbReference type="InterPro" id="IPR038765">
    <property type="entry name" value="Papain-like_cys_pep_sf"/>
</dbReference>
<dbReference type="InterPro" id="IPR001447">
    <property type="entry name" value="Arylamine_N-AcTrfase"/>
</dbReference>
<dbReference type="RefSeq" id="XP_030232397.1">
    <property type="nucleotide sequence ID" value="XM_030376537.1"/>
</dbReference>